<evidence type="ECO:0000256" key="4">
    <source>
        <dbReference type="ARBA" id="ARBA00022490"/>
    </source>
</evidence>
<dbReference type="EMBL" id="JADKFW010000004">
    <property type="protein sequence ID" value="MBK9716164.1"/>
    <property type="molecule type" value="Genomic_DNA"/>
</dbReference>
<dbReference type="AlphaFoldDB" id="A0A9D7S7B6"/>
<proteinExistence type="inferred from homology"/>
<evidence type="ECO:0000313" key="11">
    <source>
        <dbReference type="EMBL" id="MBK9716164.1"/>
    </source>
</evidence>
<dbReference type="InterPro" id="IPR027417">
    <property type="entry name" value="P-loop_NTPase"/>
</dbReference>
<comment type="subcellular location">
    <subcellularLocation>
        <location evidence="1">Cytoplasm</location>
    </subcellularLocation>
</comment>
<dbReference type="Pfam" id="PF02367">
    <property type="entry name" value="TsaE"/>
    <property type="match status" value="1"/>
</dbReference>
<evidence type="ECO:0000256" key="3">
    <source>
        <dbReference type="ARBA" id="ARBA00019010"/>
    </source>
</evidence>
<evidence type="ECO:0000256" key="10">
    <source>
        <dbReference type="ARBA" id="ARBA00032441"/>
    </source>
</evidence>
<gene>
    <name evidence="11" type="primary">tsaE</name>
    <name evidence="11" type="ORF">IPO85_01310</name>
</gene>
<name>A0A9D7S7B6_9BACT</name>
<dbReference type="GO" id="GO:0046872">
    <property type="term" value="F:metal ion binding"/>
    <property type="evidence" value="ECO:0007669"/>
    <property type="project" value="UniProtKB-KW"/>
</dbReference>
<evidence type="ECO:0000256" key="6">
    <source>
        <dbReference type="ARBA" id="ARBA00022723"/>
    </source>
</evidence>
<sequence>MNFCSDESSLTDHIPKIFDFINQYKLCLLFGQMGSGKTSLVRALGKYLGCSKDIGSPSFSIINEYLYINAEGQADQFYHMDLYRLDRIEQALDIAIEEPLFSGHICIIEWPELIMPLIQNEQRVEIYIDFLENQKRNYTLITK</sequence>
<evidence type="ECO:0000256" key="8">
    <source>
        <dbReference type="ARBA" id="ARBA00022840"/>
    </source>
</evidence>
<keyword evidence="9" id="KW-0460">Magnesium</keyword>
<dbReference type="GO" id="GO:0002949">
    <property type="term" value="P:tRNA threonylcarbamoyladenosine modification"/>
    <property type="evidence" value="ECO:0007669"/>
    <property type="project" value="InterPro"/>
</dbReference>
<comment type="similarity">
    <text evidence="2">Belongs to the TsaE family.</text>
</comment>
<dbReference type="NCBIfam" id="TIGR00150">
    <property type="entry name" value="T6A_YjeE"/>
    <property type="match status" value="1"/>
</dbReference>
<keyword evidence="5" id="KW-0819">tRNA processing</keyword>
<keyword evidence="6" id="KW-0479">Metal-binding</keyword>
<dbReference type="InterPro" id="IPR003442">
    <property type="entry name" value="T6A_TsaE"/>
</dbReference>
<dbReference type="GO" id="GO:0005737">
    <property type="term" value="C:cytoplasm"/>
    <property type="evidence" value="ECO:0007669"/>
    <property type="project" value="UniProtKB-SubCell"/>
</dbReference>
<keyword evidence="8" id="KW-0067">ATP-binding</keyword>
<dbReference type="SUPFAM" id="SSF52540">
    <property type="entry name" value="P-loop containing nucleoside triphosphate hydrolases"/>
    <property type="match status" value="1"/>
</dbReference>
<dbReference type="Proteomes" id="UP000808349">
    <property type="component" value="Unassembled WGS sequence"/>
</dbReference>
<evidence type="ECO:0000256" key="2">
    <source>
        <dbReference type="ARBA" id="ARBA00007599"/>
    </source>
</evidence>
<reference evidence="11 12" key="1">
    <citation type="submission" date="2020-10" db="EMBL/GenBank/DDBJ databases">
        <title>Connecting structure to function with the recovery of over 1000 high-quality activated sludge metagenome-assembled genomes encoding full-length rRNA genes using long-read sequencing.</title>
        <authorList>
            <person name="Singleton C.M."/>
            <person name="Petriglieri F."/>
            <person name="Kristensen J.M."/>
            <person name="Kirkegaard R.H."/>
            <person name="Michaelsen T.Y."/>
            <person name="Andersen M.H."/>
            <person name="Karst S.M."/>
            <person name="Dueholm M.S."/>
            <person name="Nielsen P.H."/>
            <person name="Albertsen M."/>
        </authorList>
    </citation>
    <scope>NUCLEOTIDE SEQUENCE [LARGE SCALE GENOMIC DNA]</scope>
    <source>
        <strain evidence="11">Ribe_18-Q3-R11-54_BAT3C.373</strain>
    </source>
</reference>
<evidence type="ECO:0000256" key="5">
    <source>
        <dbReference type="ARBA" id="ARBA00022694"/>
    </source>
</evidence>
<keyword evidence="7" id="KW-0547">Nucleotide-binding</keyword>
<protein>
    <recommendedName>
        <fullName evidence="3">tRNA threonylcarbamoyladenosine biosynthesis protein TsaE</fullName>
    </recommendedName>
    <alternativeName>
        <fullName evidence="10">t(6)A37 threonylcarbamoyladenosine biosynthesis protein TsaE</fullName>
    </alternativeName>
</protein>
<comment type="caution">
    <text evidence="11">The sequence shown here is derived from an EMBL/GenBank/DDBJ whole genome shotgun (WGS) entry which is preliminary data.</text>
</comment>
<evidence type="ECO:0000256" key="7">
    <source>
        <dbReference type="ARBA" id="ARBA00022741"/>
    </source>
</evidence>
<evidence type="ECO:0000256" key="9">
    <source>
        <dbReference type="ARBA" id="ARBA00022842"/>
    </source>
</evidence>
<dbReference type="PANTHER" id="PTHR33540">
    <property type="entry name" value="TRNA THREONYLCARBAMOYLADENOSINE BIOSYNTHESIS PROTEIN TSAE"/>
    <property type="match status" value="1"/>
</dbReference>
<evidence type="ECO:0000313" key="12">
    <source>
        <dbReference type="Proteomes" id="UP000808349"/>
    </source>
</evidence>
<organism evidence="11 12">
    <name type="scientific">Candidatus Defluviibacterium haderslevense</name>
    <dbReference type="NCBI Taxonomy" id="2981993"/>
    <lineage>
        <taxon>Bacteria</taxon>
        <taxon>Pseudomonadati</taxon>
        <taxon>Bacteroidota</taxon>
        <taxon>Saprospiria</taxon>
        <taxon>Saprospirales</taxon>
        <taxon>Saprospiraceae</taxon>
        <taxon>Candidatus Defluviibacterium</taxon>
    </lineage>
</organism>
<keyword evidence="4" id="KW-0963">Cytoplasm</keyword>
<dbReference type="PANTHER" id="PTHR33540:SF2">
    <property type="entry name" value="TRNA THREONYLCARBAMOYLADENOSINE BIOSYNTHESIS PROTEIN TSAE"/>
    <property type="match status" value="1"/>
</dbReference>
<dbReference type="Gene3D" id="3.40.50.300">
    <property type="entry name" value="P-loop containing nucleotide triphosphate hydrolases"/>
    <property type="match status" value="1"/>
</dbReference>
<accession>A0A9D7S7B6</accession>
<evidence type="ECO:0000256" key="1">
    <source>
        <dbReference type="ARBA" id="ARBA00004496"/>
    </source>
</evidence>
<dbReference type="GO" id="GO:0005524">
    <property type="term" value="F:ATP binding"/>
    <property type="evidence" value="ECO:0007669"/>
    <property type="project" value="UniProtKB-KW"/>
</dbReference>